<organism evidence="7 8">
    <name type="scientific">Kineosphaera limosa NBRC 100340</name>
    <dbReference type="NCBI Taxonomy" id="1184609"/>
    <lineage>
        <taxon>Bacteria</taxon>
        <taxon>Bacillati</taxon>
        <taxon>Actinomycetota</taxon>
        <taxon>Actinomycetes</taxon>
        <taxon>Micrococcales</taxon>
        <taxon>Dermatophilaceae</taxon>
        <taxon>Kineosphaera</taxon>
    </lineage>
</organism>
<protein>
    <submittedName>
        <fullName evidence="7">Putative acetolactate synthase large subunit</fullName>
    </submittedName>
</protein>
<dbReference type="RefSeq" id="WP_006593862.1">
    <property type="nucleotide sequence ID" value="NZ_BAHD01000065.1"/>
</dbReference>
<feature type="domain" description="Thiamine pyrophosphate enzyme N-terminal TPP-binding" evidence="6">
    <location>
        <begin position="5"/>
        <end position="123"/>
    </location>
</feature>
<dbReference type="Proteomes" id="UP000008366">
    <property type="component" value="Unassembled WGS sequence"/>
</dbReference>
<feature type="domain" description="Thiamine pyrophosphate enzyme central" evidence="4">
    <location>
        <begin position="197"/>
        <end position="326"/>
    </location>
</feature>
<sequence>MTTRNGGDLVVESLTALGATHVFGIPGQHALGLFDAIRRSPLAFVSSRIENNSVFSADGYSRSTGEVGVLFCSTGPGALTALGALQEAYAACVPLLVVTSQIPTAGLGGARRGFLHQLDDQQASARNVTKATFTIRTADQIPTVLAEAWGIALRAPSGPVWVEIPQDILLGATQAPPVEHLSVDDRGPLRPRPEATAQAVALLAEAKRPVILAGGGARRSPGAEAALVALAEILDAPVVATPAGKGTIGFDHPLSAGSWIEDRYTTELLEQADVLLAIGTSFGEVPSNYFTFAPTGRIIQVDAEVRVLGSNHEVLGVHADAAAALEDFAEGLVARGLAPIPGSGAEVAADLRRRVEARLEEQDLDVERSLLRGIRAAVPAATETFWDMTIAGYWAWSAWDAQRGGFHTAQAAGGLGLAFPAALGAAVGTGRRTLAVTGDGGAMYSISELATARQHDANVTWLIVDDGGYGILREYMTDAFGAATATELARPDFVALARSFDIPAYPATVETVQDVIASTFETPGPAVVVVPALLRMFAPTHLGAQQSVALETANL</sequence>
<dbReference type="Gene3D" id="3.40.50.970">
    <property type="match status" value="2"/>
</dbReference>
<dbReference type="InterPro" id="IPR011766">
    <property type="entry name" value="TPP_enzyme_TPP-bd"/>
</dbReference>
<evidence type="ECO:0000259" key="6">
    <source>
        <dbReference type="Pfam" id="PF02776"/>
    </source>
</evidence>
<evidence type="ECO:0000256" key="1">
    <source>
        <dbReference type="ARBA" id="ARBA00007812"/>
    </source>
</evidence>
<dbReference type="Pfam" id="PF02775">
    <property type="entry name" value="TPP_enzyme_C"/>
    <property type="match status" value="1"/>
</dbReference>
<dbReference type="PANTHER" id="PTHR18968:SF167">
    <property type="entry name" value="ACETOLACTATE SYNTHASE LARGE SUBUNIT ILVB2-RELATED"/>
    <property type="match status" value="1"/>
</dbReference>
<dbReference type="SUPFAM" id="SSF52518">
    <property type="entry name" value="Thiamin diphosphate-binding fold (THDP-binding)"/>
    <property type="match status" value="2"/>
</dbReference>
<dbReference type="OrthoDB" id="4494979at2"/>
<comment type="similarity">
    <text evidence="1 3">Belongs to the TPP enzyme family.</text>
</comment>
<dbReference type="Pfam" id="PF02776">
    <property type="entry name" value="TPP_enzyme_N"/>
    <property type="match status" value="1"/>
</dbReference>
<dbReference type="SUPFAM" id="SSF52467">
    <property type="entry name" value="DHS-like NAD/FAD-binding domain"/>
    <property type="match status" value="1"/>
</dbReference>
<dbReference type="InterPro" id="IPR029035">
    <property type="entry name" value="DHS-like_NAD/FAD-binding_dom"/>
</dbReference>
<dbReference type="GO" id="GO:0009099">
    <property type="term" value="P:L-valine biosynthetic process"/>
    <property type="evidence" value="ECO:0007669"/>
    <property type="project" value="TreeGrafter"/>
</dbReference>
<dbReference type="GO" id="GO:0030976">
    <property type="term" value="F:thiamine pyrophosphate binding"/>
    <property type="evidence" value="ECO:0007669"/>
    <property type="project" value="InterPro"/>
</dbReference>
<gene>
    <name evidence="7" type="ORF">KILIM_065_00050</name>
</gene>
<dbReference type="AlphaFoldDB" id="K6WDJ3"/>
<dbReference type="CDD" id="cd07035">
    <property type="entry name" value="TPP_PYR_POX_like"/>
    <property type="match status" value="1"/>
</dbReference>
<comment type="caution">
    <text evidence="7">The sequence shown here is derived from an EMBL/GenBank/DDBJ whole genome shotgun (WGS) entry which is preliminary data.</text>
</comment>
<evidence type="ECO:0000256" key="3">
    <source>
        <dbReference type="RuleBase" id="RU362132"/>
    </source>
</evidence>
<dbReference type="Pfam" id="PF00205">
    <property type="entry name" value="TPP_enzyme_M"/>
    <property type="match status" value="1"/>
</dbReference>
<dbReference type="PANTHER" id="PTHR18968">
    <property type="entry name" value="THIAMINE PYROPHOSPHATE ENZYMES"/>
    <property type="match status" value="1"/>
</dbReference>
<evidence type="ECO:0000313" key="7">
    <source>
        <dbReference type="EMBL" id="GAB97330.1"/>
    </source>
</evidence>
<reference evidence="7 8" key="1">
    <citation type="submission" date="2012-08" db="EMBL/GenBank/DDBJ databases">
        <title>Whole genome shotgun sequence of Kineosphaera limosa NBRC 100340.</title>
        <authorList>
            <person name="Yoshida I."/>
            <person name="Isaki S."/>
            <person name="Hosoyama A."/>
            <person name="Tsuchikane K."/>
            <person name="Katsumata H."/>
            <person name="Ando Y."/>
            <person name="Ohji S."/>
            <person name="Hamada M."/>
            <person name="Tamura T."/>
            <person name="Yamazoe A."/>
            <person name="Yamazaki S."/>
            <person name="Fujita N."/>
        </authorList>
    </citation>
    <scope>NUCLEOTIDE SEQUENCE [LARGE SCALE GENOMIC DNA]</scope>
    <source>
        <strain evidence="7 8">NBRC 100340</strain>
    </source>
</reference>
<accession>K6WDJ3</accession>
<evidence type="ECO:0000259" key="5">
    <source>
        <dbReference type="Pfam" id="PF02775"/>
    </source>
</evidence>
<dbReference type="GO" id="GO:0005948">
    <property type="term" value="C:acetolactate synthase complex"/>
    <property type="evidence" value="ECO:0007669"/>
    <property type="project" value="TreeGrafter"/>
</dbReference>
<name>K6WDJ3_9MICO</name>
<dbReference type="InterPro" id="IPR029061">
    <property type="entry name" value="THDP-binding"/>
</dbReference>
<dbReference type="STRING" id="1184609.KILIM_065_00050"/>
<dbReference type="EMBL" id="BAHD01000065">
    <property type="protein sequence ID" value="GAB97330.1"/>
    <property type="molecule type" value="Genomic_DNA"/>
</dbReference>
<keyword evidence="8" id="KW-1185">Reference proteome</keyword>
<dbReference type="Gene3D" id="3.40.50.1220">
    <property type="entry name" value="TPP-binding domain"/>
    <property type="match status" value="1"/>
</dbReference>
<dbReference type="GO" id="GO:0003984">
    <property type="term" value="F:acetolactate synthase activity"/>
    <property type="evidence" value="ECO:0007669"/>
    <property type="project" value="TreeGrafter"/>
</dbReference>
<dbReference type="CDD" id="cd00568">
    <property type="entry name" value="TPP_enzymes"/>
    <property type="match status" value="1"/>
</dbReference>
<proteinExistence type="inferred from homology"/>
<evidence type="ECO:0000313" key="8">
    <source>
        <dbReference type="Proteomes" id="UP000008366"/>
    </source>
</evidence>
<keyword evidence="2 3" id="KW-0786">Thiamine pyrophosphate</keyword>
<dbReference type="InterPro" id="IPR012001">
    <property type="entry name" value="Thiamin_PyroP_enz_TPP-bd_dom"/>
</dbReference>
<evidence type="ECO:0000259" key="4">
    <source>
        <dbReference type="Pfam" id="PF00205"/>
    </source>
</evidence>
<dbReference type="GO" id="GO:0000287">
    <property type="term" value="F:magnesium ion binding"/>
    <property type="evidence" value="ECO:0007669"/>
    <property type="project" value="InterPro"/>
</dbReference>
<dbReference type="InterPro" id="IPR045229">
    <property type="entry name" value="TPP_enz"/>
</dbReference>
<feature type="domain" description="Thiamine pyrophosphate enzyme TPP-binding" evidence="5">
    <location>
        <begin position="393"/>
        <end position="530"/>
    </location>
</feature>
<dbReference type="GO" id="GO:0050660">
    <property type="term" value="F:flavin adenine dinucleotide binding"/>
    <property type="evidence" value="ECO:0007669"/>
    <property type="project" value="TreeGrafter"/>
</dbReference>
<evidence type="ECO:0000256" key="2">
    <source>
        <dbReference type="ARBA" id="ARBA00023052"/>
    </source>
</evidence>
<dbReference type="GO" id="GO:0009097">
    <property type="term" value="P:isoleucine biosynthetic process"/>
    <property type="evidence" value="ECO:0007669"/>
    <property type="project" value="TreeGrafter"/>
</dbReference>
<dbReference type="eggNOG" id="COG0028">
    <property type="taxonomic scope" value="Bacteria"/>
</dbReference>
<dbReference type="InterPro" id="IPR012000">
    <property type="entry name" value="Thiamin_PyroP_enz_cen_dom"/>
</dbReference>